<gene>
    <name evidence="2" type="ORF">VFPBJ_09379</name>
    <name evidence="3" type="ORF">VFPFJ_09491</name>
</gene>
<dbReference type="EMBL" id="LSBI01000009">
    <property type="protein sequence ID" value="OAQ81036.1"/>
    <property type="molecule type" value="Genomic_DNA"/>
</dbReference>
<dbReference type="AlphaFoldDB" id="A0A179GSX1"/>
<protein>
    <submittedName>
        <fullName evidence="3">Uncharacterized protein</fullName>
    </submittedName>
</protein>
<reference evidence="3 4" key="1">
    <citation type="submission" date="2016-02" db="EMBL/GenBank/DDBJ databases">
        <title>Biosynthesis of antibiotic leucinostatins and their inhibition on Phytophthora in bio-control Purpureocillium lilacinum.</title>
        <authorList>
            <person name="Wang G."/>
            <person name="Liu Z."/>
            <person name="Lin R."/>
            <person name="Li E."/>
            <person name="Mao Z."/>
            <person name="Ling J."/>
            <person name="Yin W."/>
            <person name="Xie B."/>
        </authorList>
    </citation>
    <scope>NUCLEOTIDE SEQUENCE [LARGE SCALE GENOMIC DNA]</scope>
    <source>
        <strain evidence="2">PLBJ-1</strain>
        <strain evidence="3">PLFJ-1</strain>
    </source>
</reference>
<sequence length="196" mass="20655">MPPPAIPIPSIHLYLPSPPTSPRTPAPLVVARVARGPRPPPTGEVGSGTLPPTVRREEERIRRGGAHRRQDVDMGGNGAALGGDKKNRLPVPQLAARVFVWLGGGGGGRICMVDTPPVSLPLTHSLTHRAVEQTTGSCRICNFFSLPFPVRAPPPPPPSRICSFLTSPRCPSPPPSSLLACRVCGQTHRLPLAAAA</sequence>
<organism evidence="3 4">
    <name type="scientific">Purpureocillium lilacinum</name>
    <name type="common">Paecilomyces lilacinus</name>
    <dbReference type="NCBI Taxonomy" id="33203"/>
    <lineage>
        <taxon>Eukaryota</taxon>
        <taxon>Fungi</taxon>
        <taxon>Dikarya</taxon>
        <taxon>Ascomycota</taxon>
        <taxon>Pezizomycotina</taxon>
        <taxon>Sordariomycetes</taxon>
        <taxon>Hypocreomycetidae</taxon>
        <taxon>Hypocreales</taxon>
        <taxon>Ophiocordycipitaceae</taxon>
        <taxon>Purpureocillium</taxon>
    </lineage>
</organism>
<feature type="compositionally biased region" description="Basic and acidic residues" evidence="1">
    <location>
        <begin position="56"/>
        <end position="72"/>
    </location>
</feature>
<name>A0A179GSX1_PURLI</name>
<evidence type="ECO:0000313" key="2">
    <source>
        <dbReference type="EMBL" id="OAQ75406.1"/>
    </source>
</evidence>
<evidence type="ECO:0000313" key="4">
    <source>
        <dbReference type="Proteomes" id="UP000078340"/>
    </source>
</evidence>
<evidence type="ECO:0000256" key="1">
    <source>
        <dbReference type="SAM" id="MobiDB-lite"/>
    </source>
</evidence>
<evidence type="ECO:0000313" key="3">
    <source>
        <dbReference type="EMBL" id="OAQ81036.1"/>
    </source>
</evidence>
<dbReference type="Proteomes" id="UP000078240">
    <property type="component" value="Unassembled WGS sequence"/>
</dbReference>
<accession>A0A179GSX1</accession>
<comment type="caution">
    <text evidence="3">The sequence shown here is derived from an EMBL/GenBank/DDBJ whole genome shotgun (WGS) entry which is preliminary data.</text>
</comment>
<dbReference type="Proteomes" id="UP000078340">
    <property type="component" value="Unassembled WGS sequence"/>
</dbReference>
<proteinExistence type="predicted"/>
<feature type="region of interest" description="Disordered" evidence="1">
    <location>
        <begin position="56"/>
        <end position="86"/>
    </location>
</feature>
<dbReference type="EMBL" id="LSBH01000008">
    <property type="protein sequence ID" value="OAQ75406.1"/>
    <property type="molecule type" value="Genomic_DNA"/>
</dbReference>